<dbReference type="InterPro" id="IPR036812">
    <property type="entry name" value="NAD(P)_OxRdtase_dom_sf"/>
</dbReference>
<gene>
    <name evidence="2" type="ORF">Kalk_15485</name>
</gene>
<protein>
    <recommendedName>
        <fullName evidence="1">NADP-dependent oxidoreductase domain-containing protein</fullName>
    </recommendedName>
</protein>
<dbReference type="KEGG" id="kak:Kalk_15485"/>
<dbReference type="PANTHER" id="PTHR43312">
    <property type="entry name" value="D-THREO-ALDOSE 1-DEHYDROGENASE"/>
    <property type="match status" value="1"/>
</dbReference>
<dbReference type="InterPro" id="IPR053135">
    <property type="entry name" value="AKR2_Oxidoreductase"/>
</dbReference>
<dbReference type="Proteomes" id="UP000235116">
    <property type="component" value="Chromosome"/>
</dbReference>
<dbReference type="InterPro" id="IPR023210">
    <property type="entry name" value="NADP_OxRdtase_dom"/>
</dbReference>
<reference evidence="3" key="1">
    <citation type="submission" date="2017-08" db="EMBL/GenBank/DDBJ databases">
        <title>Direct submision.</title>
        <authorList>
            <person name="Kim S.-J."/>
            <person name="Rhee S.-K."/>
        </authorList>
    </citation>
    <scope>NUCLEOTIDE SEQUENCE [LARGE SCALE GENOMIC DNA]</scope>
    <source>
        <strain evidence="3">GI5</strain>
    </source>
</reference>
<dbReference type="Pfam" id="PF00248">
    <property type="entry name" value="Aldo_ket_red"/>
    <property type="match status" value="1"/>
</dbReference>
<feature type="domain" description="NADP-dependent oxidoreductase" evidence="1">
    <location>
        <begin position="237"/>
        <end position="514"/>
    </location>
</feature>
<evidence type="ECO:0000313" key="2">
    <source>
        <dbReference type="EMBL" id="AUM13739.1"/>
    </source>
</evidence>
<sequence length="543" mass="59553">MRSVIVLQARTSSSRLPGKVLLPVCGLPLAVLAAQRAANTGRKVIVATSTEASDDVLADTLNQFGVSCYRGSLDRVLDRMLAATEGMPGETVFIRLTADNVFPDGKLIDEVESEFLSQGVDYLRCNGMESGLPYGVSVEVTRLGHLREAARNTDKVADQEHVTPYVIRKYGISSFKRYQNLGMGHYRCTVDNFDDYLNICRIFSGVSDPVSICCFDLIERLSDGLYQPSVSAPVTDMVIGTAQLGMDYGVANRQGAPSQESAEVLLKTAIANGVAFIDTARAYGNSEAVIGRSLAGGWHGRVPIISKLSPLTQCSPSTSIQEVKALVNASLFQSCMSLGVSSLDVLMLHRAGHLHMWGGALWQHLMQCKEEGLVNALGVSIQTPEELIVASRNTEIQYLQLPINVLDTRWKDAISAITKAKAQRSLTVHVRSSLLQGLLVSRDSNHWLQAGVRKPETIWAWLNDMCKRSNSQSLADFCIRYVRSLPWVDGVVVGMESQQQLEENLASFERPLLESSLLSEIHATRPLLDNETLDPAQWRKGES</sequence>
<evidence type="ECO:0000259" key="1">
    <source>
        <dbReference type="Pfam" id="PF00248"/>
    </source>
</evidence>
<dbReference type="Gene3D" id="3.90.550.10">
    <property type="entry name" value="Spore Coat Polysaccharide Biosynthesis Protein SpsA, Chain A"/>
    <property type="match status" value="1"/>
</dbReference>
<accession>A0A2K9LMZ2</accession>
<dbReference type="SUPFAM" id="SSF53448">
    <property type="entry name" value="Nucleotide-diphospho-sugar transferases"/>
    <property type="match status" value="1"/>
</dbReference>
<dbReference type="Pfam" id="PF02348">
    <property type="entry name" value="CTP_transf_3"/>
    <property type="match status" value="1"/>
</dbReference>
<dbReference type="OrthoDB" id="9773828at2"/>
<dbReference type="EMBL" id="CP022684">
    <property type="protein sequence ID" value="AUM13739.1"/>
    <property type="molecule type" value="Genomic_DNA"/>
</dbReference>
<proteinExistence type="predicted"/>
<dbReference type="AlphaFoldDB" id="A0A2K9LMZ2"/>
<dbReference type="Gene3D" id="3.20.20.100">
    <property type="entry name" value="NADP-dependent oxidoreductase domain"/>
    <property type="match status" value="1"/>
</dbReference>
<dbReference type="CDD" id="cd19097">
    <property type="entry name" value="AKR_unchar"/>
    <property type="match status" value="1"/>
</dbReference>
<dbReference type="InterPro" id="IPR003329">
    <property type="entry name" value="Cytidylyl_trans"/>
</dbReference>
<organism evidence="2 3">
    <name type="scientific">Ketobacter alkanivorans</name>
    <dbReference type="NCBI Taxonomy" id="1917421"/>
    <lineage>
        <taxon>Bacteria</taxon>
        <taxon>Pseudomonadati</taxon>
        <taxon>Pseudomonadota</taxon>
        <taxon>Gammaproteobacteria</taxon>
        <taxon>Pseudomonadales</taxon>
        <taxon>Ketobacteraceae</taxon>
        <taxon>Ketobacter</taxon>
    </lineage>
</organism>
<evidence type="ECO:0000313" key="3">
    <source>
        <dbReference type="Proteomes" id="UP000235116"/>
    </source>
</evidence>
<dbReference type="RefSeq" id="WP_101895114.1">
    <property type="nucleotide sequence ID" value="NZ_CP022684.1"/>
</dbReference>
<dbReference type="InterPro" id="IPR029044">
    <property type="entry name" value="Nucleotide-diphossugar_trans"/>
</dbReference>
<dbReference type="SUPFAM" id="SSF51430">
    <property type="entry name" value="NAD(P)-linked oxidoreductase"/>
    <property type="match status" value="1"/>
</dbReference>
<dbReference type="PANTHER" id="PTHR43312:SF1">
    <property type="entry name" value="NADP-DEPENDENT OXIDOREDUCTASE DOMAIN-CONTAINING PROTEIN"/>
    <property type="match status" value="1"/>
</dbReference>
<keyword evidence="3" id="KW-1185">Reference proteome</keyword>
<name>A0A2K9LMZ2_9GAMM</name>